<dbReference type="PROSITE" id="PS50213">
    <property type="entry name" value="FAS1"/>
    <property type="match status" value="2"/>
</dbReference>
<keyword evidence="7" id="KW-1133">Transmembrane helix</keyword>
<feature type="domain" description="FAS1" evidence="8">
    <location>
        <begin position="395"/>
        <end position="628"/>
    </location>
</feature>
<name>A0A8H4BUC3_MUCCL</name>
<gene>
    <name evidence="9" type="ORF">FB192DRAFT_1318829</name>
</gene>
<feature type="compositionally biased region" description="Gly residues" evidence="6">
    <location>
        <begin position="591"/>
        <end position="600"/>
    </location>
</feature>
<keyword evidence="4" id="KW-0521">NADP</keyword>
<dbReference type="InterPro" id="IPR001155">
    <property type="entry name" value="OxRdtase_FMN_N"/>
</dbReference>
<dbReference type="InterPro" id="IPR044152">
    <property type="entry name" value="YqjM-like"/>
</dbReference>
<proteinExistence type="predicted"/>
<dbReference type="Pfam" id="PF00724">
    <property type="entry name" value="Oxidored_FMN"/>
    <property type="match status" value="1"/>
</dbReference>
<evidence type="ECO:0000313" key="10">
    <source>
        <dbReference type="Proteomes" id="UP000469890"/>
    </source>
</evidence>
<sequence length="827" mass="88059">MSGPVPSLAANIEKPPGTPIDPADAERVKLFQPFQQKSVTLHNRLGVSPMCMYSSVDGHLNDFHVLHYGSLALKGPGIVIIEASAVVPEGRITPQDSGLWNDSHINDLKRVVDVIKSQGSTPGIQIAHAGRKASMSPPFKGDYLEAEADGGWPNGVVGPSDNAYAPHYAKPHALTVQEIKQLVQSFVDAAVRADKAGIEVLEIHAAHGYLLSSFFSGNSNKRTDEYGGSFENRIRFGLEVVKAVRDAWPDHKPLWVRISCAEYVNPDPMGSDPDGWDIYQSCKLAAEFKKLGVDVVDCSSGGNIQGVKYPSAPMYQVQFSEAIKREAGIQTAAVGLIVEGTDAEQILQKNQADYILAAREFLRDSAFVLVSAQALDVNIKFPNQYEWAQQNSGNNVTILQALNDTNSSPALKFVEFLQSSPDYQSILDILNDPSSNVTLFVPSDQVYYEATGQQPPAPVPAPVGNTTTGTNSTNATTPSSTTAVAGGGGPVASSSVAAGPTADWKSVTTDAPFADQFSFADLLTYHLVNGSIQLNSTQNATIVLNTLLTNSTVDKLGYGLPLLLQQQQQQQDQQQQGGQDQVGGTTNSSEGAGGNWTVGSGMGGDANIMTNETIQASNGMVYIIDKILVPPVSPTETLHTIQNASFFEWLLTKSTENSTLDSTSNVSFSLAIFTIFVPTNDALQNLNFTDLNNDTLEGALKAHIVPGVYYTTNLTNEPTTVQSVGGTNITLTNSDPTNNINDAHVVQGNILLNNGVMHLIDSILNFPTVEPPNGNGNGTNDGNSTGIGPFPAPQTSTESMATVVAMPMTGSAVALLLCAVYACFFSM</sequence>
<evidence type="ECO:0000256" key="6">
    <source>
        <dbReference type="SAM" id="MobiDB-lite"/>
    </source>
</evidence>
<evidence type="ECO:0000256" key="5">
    <source>
        <dbReference type="ARBA" id="ARBA00023002"/>
    </source>
</evidence>
<feature type="region of interest" description="Disordered" evidence="6">
    <location>
        <begin position="451"/>
        <end position="488"/>
    </location>
</feature>
<protein>
    <recommendedName>
        <fullName evidence="8">FAS1 domain-containing protein</fullName>
    </recommendedName>
</protein>
<keyword evidence="5" id="KW-0560">Oxidoreductase</keyword>
<evidence type="ECO:0000256" key="4">
    <source>
        <dbReference type="ARBA" id="ARBA00022857"/>
    </source>
</evidence>
<keyword evidence="7" id="KW-0472">Membrane</keyword>
<accession>A0A8H4BUC3</accession>
<evidence type="ECO:0000256" key="2">
    <source>
        <dbReference type="ARBA" id="ARBA00022630"/>
    </source>
</evidence>
<dbReference type="AlphaFoldDB" id="A0A8H4BUC3"/>
<feature type="compositionally biased region" description="Low complexity" evidence="6">
    <location>
        <begin position="569"/>
        <end position="579"/>
    </location>
</feature>
<evidence type="ECO:0000256" key="1">
    <source>
        <dbReference type="ARBA" id="ARBA00001917"/>
    </source>
</evidence>
<dbReference type="GO" id="GO:0010181">
    <property type="term" value="F:FMN binding"/>
    <property type="evidence" value="ECO:0007669"/>
    <property type="project" value="InterPro"/>
</dbReference>
<feature type="region of interest" description="Disordered" evidence="6">
    <location>
        <begin position="569"/>
        <end position="600"/>
    </location>
</feature>
<feature type="region of interest" description="Disordered" evidence="6">
    <location>
        <begin position="771"/>
        <end position="792"/>
    </location>
</feature>
<dbReference type="PANTHER" id="PTHR43303">
    <property type="entry name" value="NADPH DEHYDROGENASE C23G7.10C-RELATED"/>
    <property type="match status" value="1"/>
</dbReference>
<feature type="domain" description="FAS1" evidence="8">
    <location>
        <begin position="631"/>
        <end position="764"/>
    </location>
</feature>
<dbReference type="SUPFAM" id="SSF51395">
    <property type="entry name" value="FMN-linked oxidoreductases"/>
    <property type="match status" value="1"/>
</dbReference>
<dbReference type="InterPro" id="IPR036378">
    <property type="entry name" value="FAS1_dom_sf"/>
</dbReference>
<dbReference type="CDD" id="cd02932">
    <property type="entry name" value="OYE_YqiM_FMN"/>
    <property type="match status" value="1"/>
</dbReference>
<dbReference type="GO" id="GO:0003959">
    <property type="term" value="F:NADPH dehydrogenase activity"/>
    <property type="evidence" value="ECO:0007669"/>
    <property type="project" value="InterPro"/>
</dbReference>
<dbReference type="GO" id="GO:0050661">
    <property type="term" value="F:NADP binding"/>
    <property type="evidence" value="ECO:0007669"/>
    <property type="project" value="InterPro"/>
</dbReference>
<dbReference type="SUPFAM" id="SSF82153">
    <property type="entry name" value="FAS1 domain"/>
    <property type="match status" value="2"/>
</dbReference>
<feature type="transmembrane region" description="Helical" evidence="7">
    <location>
        <begin position="800"/>
        <end position="824"/>
    </location>
</feature>
<dbReference type="InterPro" id="IPR013785">
    <property type="entry name" value="Aldolase_TIM"/>
</dbReference>
<comment type="cofactor">
    <cofactor evidence="1">
        <name>FMN</name>
        <dbReference type="ChEBI" id="CHEBI:58210"/>
    </cofactor>
</comment>
<dbReference type="Proteomes" id="UP000469890">
    <property type="component" value="Unassembled WGS sequence"/>
</dbReference>
<keyword evidence="2" id="KW-0285">Flavoprotein</keyword>
<feature type="compositionally biased region" description="Low complexity" evidence="6">
    <location>
        <begin position="462"/>
        <end position="484"/>
    </location>
</feature>
<keyword evidence="7" id="KW-0812">Transmembrane</keyword>
<reference evidence="9 10" key="1">
    <citation type="submission" date="2019-09" db="EMBL/GenBank/DDBJ databases">
        <authorList>
            <consortium name="DOE Joint Genome Institute"/>
            <person name="Mondo S.J."/>
            <person name="Navarro-Mendoza M.I."/>
            <person name="Perez-Arques C."/>
            <person name="Panchal S."/>
            <person name="Nicolas F.E."/>
            <person name="Ganguly P."/>
            <person name="Pangilinan J."/>
            <person name="Grigoriev I."/>
            <person name="Heitman J."/>
            <person name="Sanya K."/>
            <person name="Garre V."/>
        </authorList>
    </citation>
    <scope>NUCLEOTIDE SEQUENCE [LARGE SCALE GENOMIC DNA]</scope>
    <source>
        <strain evidence="9 10">MU402</strain>
    </source>
</reference>
<dbReference type="SMART" id="SM00554">
    <property type="entry name" value="FAS1"/>
    <property type="match status" value="2"/>
</dbReference>
<feature type="region of interest" description="Disordered" evidence="6">
    <location>
        <begin position="1"/>
        <end position="23"/>
    </location>
</feature>
<dbReference type="InterPro" id="IPR000782">
    <property type="entry name" value="FAS1_domain"/>
</dbReference>
<dbReference type="Pfam" id="PF02469">
    <property type="entry name" value="Fasciclin"/>
    <property type="match status" value="1"/>
</dbReference>
<comment type="caution">
    <text evidence="9">The sequence shown here is derived from an EMBL/GenBank/DDBJ whole genome shotgun (WGS) entry which is preliminary data.</text>
</comment>
<dbReference type="EMBL" id="JAAECE010000001">
    <property type="protein sequence ID" value="KAF1807718.1"/>
    <property type="molecule type" value="Genomic_DNA"/>
</dbReference>
<dbReference type="Gene3D" id="2.30.180.10">
    <property type="entry name" value="FAS1 domain"/>
    <property type="match status" value="2"/>
</dbReference>
<organism evidence="9 10">
    <name type="scientific">Mucor circinelloides f. lusitanicus</name>
    <name type="common">Mucor racemosus var. lusitanicus</name>
    <dbReference type="NCBI Taxonomy" id="29924"/>
    <lineage>
        <taxon>Eukaryota</taxon>
        <taxon>Fungi</taxon>
        <taxon>Fungi incertae sedis</taxon>
        <taxon>Mucoromycota</taxon>
        <taxon>Mucoromycotina</taxon>
        <taxon>Mucoromycetes</taxon>
        <taxon>Mucorales</taxon>
        <taxon>Mucorineae</taxon>
        <taxon>Mucoraceae</taxon>
        <taxon>Mucor</taxon>
    </lineage>
</organism>
<evidence type="ECO:0000256" key="7">
    <source>
        <dbReference type="SAM" id="Phobius"/>
    </source>
</evidence>
<evidence type="ECO:0000259" key="8">
    <source>
        <dbReference type="PROSITE" id="PS50213"/>
    </source>
</evidence>
<dbReference type="Gene3D" id="3.20.20.70">
    <property type="entry name" value="Aldolase class I"/>
    <property type="match status" value="1"/>
</dbReference>
<keyword evidence="3" id="KW-0288">FMN</keyword>
<evidence type="ECO:0000256" key="3">
    <source>
        <dbReference type="ARBA" id="ARBA00022643"/>
    </source>
</evidence>
<evidence type="ECO:0000313" key="9">
    <source>
        <dbReference type="EMBL" id="KAF1807718.1"/>
    </source>
</evidence>
<dbReference type="PANTHER" id="PTHR43303:SF4">
    <property type="entry name" value="NADPH DEHYDROGENASE C23G7.10C-RELATED"/>
    <property type="match status" value="1"/>
</dbReference>